<protein>
    <submittedName>
        <fullName evidence="2">Uncharacterized protein</fullName>
    </submittedName>
</protein>
<feature type="region of interest" description="Disordered" evidence="1">
    <location>
        <begin position="50"/>
        <end position="81"/>
    </location>
</feature>
<comment type="caution">
    <text evidence="2">The sequence shown here is derived from an EMBL/GenBank/DDBJ whole genome shotgun (WGS) entry which is preliminary data.</text>
</comment>
<sequence>MYRRFLSQTTKSNFQKNAIKKMIPQQPAARTVVINKWAQATETASVLLLNTDSKSPTSPHWQLLKREPTTTNQRESCASLE</sequence>
<keyword evidence="3" id="KW-1185">Reference proteome</keyword>
<feature type="compositionally biased region" description="Polar residues" evidence="1">
    <location>
        <begin position="69"/>
        <end position="81"/>
    </location>
</feature>
<name>A0A367XYS5_9ASCO</name>
<reference evidence="2 3" key="1">
    <citation type="submission" date="2018-06" db="EMBL/GenBank/DDBJ databases">
        <title>Whole genome sequencing of Candida tropicalis (genome annotated by CSBL at Korea University).</title>
        <authorList>
            <person name="Ahn J."/>
        </authorList>
    </citation>
    <scope>NUCLEOTIDE SEQUENCE [LARGE SCALE GENOMIC DNA]</scope>
    <source>
        <strain evidence="2 3">ATCC 20962</strain>
    </source>
</reference>
<accession>A0A367XYS5</accession>
<evidence type="ECO:0000256" key="1">
    <source>
        <dbReference type="SAM" id="MobiDB-lite"/>
    </source>
</evidence>
<dbReference type="Proteomes" id="UP000253472">
    <property type="component" value="Unassembled WGS sequence"/>
</dbReference>
<dbReference type="EMBL" id="QLNQ01000027">
    <property type="protein sequence ID" value="RCK58777.1"/>
    <property type="molecule type" value="Genomic_DNA"/>
</dbReference>
<gene>
    <name evidence="2" type="ORF">Cantr_07299</name>
</gene>
<organism evidence="2 3">
    <name type="scientific">Candida viswanathii</name>
    <dbReference type="NCBI Taxonomy" id="5486"/>
    <lineage>
        <taxon>Eukaryota</taxon>
        <taxon>Fungi</taxon>
        <taxon>Dikarya</taxon>
        <taxon>Ascomycota</taxon>
        <taxon>Saccharomycotina</taxon>
        <taxon>Pichiomycetes</taxon>
        <taxon>Debaryomycetaceae</taxon>
        <taxon>Candida/Lodderomyces clade</taxon>
        <taxon>Candida</taxon>
    </lineage>
</organism>
<feature type="compositionally biased region" description="Polar residues" evidence="1">
    <location>
        <begin position="50"/>
        <end position="60"/>
    </location>
</feature>
<evidence type="ECO:0000313" key="2">
    <source>
        <dbReference type="EMBL" id="RCK58777.1"/>
    </source>
</evidence>
<dbReference type="AlphaFoldDB" id="A0A367XYS5"/>
<proteinExistence type="predicted"/>
<dbReference type="OrthoDB" id="4074932at2759"/>
<evidence type="ECO:0000313" key="3">
    <source>
        <dbReference type="Proteomes" id="UP000253472"/>
    </source>
</evidence>